<evidence type="ECO:0000313" key="1">
    <source>
        <dbReference type="EMBL" id="AEX63247.1"/>
    </source>
</evidence>
<dbReference type="EMBL" id="JN885999">
    <property type="protein sequence ID" value="AEX63247.1"/>
    <property type="molecule type" value="Genomic_DNA"/>
</dbReference>
<reference evidence="1" key="1">
    <citation type="submission" date="2011-10" db="EMBL/GenBank/DDBJ databases">
        <title>Provirophages and transpovirons: unique mobilome of giant viruses.</title>
        <authorList>
            <person name="Desnues C."/>
            <person name="LaScola B."/>
            <person name="Yutin N."/>
            <person name="Fournous G."/>
            <person name="Koonin E."/>
            <person name="Raoult D."/>
        </authorList>
    </citation>
    <scope>NUCLEOTIDE SEQUENCE</scope>
    <source>
        <strain evidence="1">Mv13-mv</strain>
    </source>
</reference>
<organism evidence="1">
    <name type="scientific">Moumouvirus sp. 'Monve'</name>
    <dbReference type="NCBI Taxonomy" id="1128131"/>
    <lineage>
        <taxon>Viruses</taxon>
        <taxon>Varidnaviria</taxon>
        <taxon>Bamfordvirae</taxon>
        <taxon>Nucleocytoviricota</taxon>
        <taxon>Megaviricetes</taxon>
        <taxon>Imitervirales</taxon>
        <taxon>Mimiviridae</taxon>
        <taxon>Megamimivirinae</taxon>
        <taxon>Moumouvirus</taxon>
    </lineage>
</organism>
<sequence>MDMSKSLKMCECNVNNLEIFQGNIFLAEEQWLLRNNYYFGDYIYIDCDFCPSIKEYPDIRICPSCKKYICYRCDKNRPMLPHEDDLDINELIIYFIRFLVKTNEDELY</sequence>
<protein>
    <submittedName>
        <fullName evidence="1">Uncharacterized protein</fullName>
    </submittedName>
</protein>
<proteinExistence type="predicted"/>
<accession>H2EFI2</accession>
<gene>
    <name evidence="1" type="ORF">mv_R1045</name>
</gene>
<name>H2EFI2_9VIRU</name>